<comment type="similarity">
    <text evidence="7">Belongs to the WD repeat KATNB1 family.</text>
</comment>
<feature type="compositionally biased region" description="Pro residues" evidence="9">
    <location>
        <begin position="417"/>
        <end position="427"/>
    </location>
</feature>
<dbReference type="GO" id="GO:0005874">
    <property type="term" value="C:microtubule"/>
    <property type="evidence" value="ECO:0007669"/>
    <property type="project" value="UniProtKB-KW"/>
</dbReference>
<feature type="region of interest" description="Disordered" evidence="9">
    <location>
        <begin position="1"/>
        <end position="28"/>
    </location>
</feature>
<feature type="repeat" description="WD" evidence="8">
    <location>
        <begin position="211"/>
        <end position="252"/>
    </location>
</feature>
<comment type="subunit">
    <text evidence="7">Interacts with KATNA1. This interaction enhances the microtubule binding and severing activity of KATNA1 and also targets this activity to the centrosome.</text>
</comment>
<dbReference type="Pfam" id="PF00400">
    <property type="entry name" value="WD40"/>
    <property type="match status" value="6"/>
</dbReference>
<feature type="compositionally biased region" description="Low complexity" evidence="9">
    <location>
        <begin position="534"/>
        <end position="544"/>
    </location>
</feature>
<name>A0AAV2PUU7_MEGNR</name>
<dbReference type="PROSITE" id="PS50294">
    <property type="entry name" value="WD_REPEATS_REGION"/>
    <property type="match status" value="5"/>
</dbReference>
<feature type="region of interest" description="Disordered" evidence="9">
    <location>
        <begin position="410"/>
        <end position="693"/>
    </location>
</feature>
<dbReference type="Proteomes" id="UP001497623">
    <property type="component" value="Unassembled WGS sequence"/>
</dbReference>
<evidence type="ECO:0000313" key="12">
    <source>
        <dbReference type="Proteomes" id="UP001497623"/>
    </source>
</evidence>
<keyword evidence="12" id="KW-1185">Reference proteome</keyword>
<dbReference type="GO" id="GO:0008352">
    <property type="term" value="C:katanin complex"/>
    <property type="evidence" value="ECO:0007669"/>
    <property type="project" value="InterPro"/>
</dbReference>
<gene>
    <name evidence="7" type="primary">KATNB1</name>
    <name evidence="11" type="ORF">MNOR_LOCUS4538</name>
</gene>
<keyword evidence="7" id="KW-0498">Mitosis</keyword>
<evidence type="ECO:0000256" key="8">
    <source>
        <dbReference type="PROSITE-ProRule" id="PRU00221"/>
    </source>
</evidence>
<keyword evidence="3 8" id="KW-0853">WD repeat</keyword>
<feature type="compositionally biased region" description="Pro residues" evidence="9">
    <location>
        <begin position="592"/>
        <end position="606"/>
    </location>
</feature>
<evidence type="ECO:0000256" key="5">
    <source>
        <dbReference type="ARBA" id="ARBA00022737"/>
    </source>
</evidence>
<organism evidence="11 12">
    <name type="scientific">Meganyctiphanes norvegica</name>
    <name type="common">Northern krill</name>
    <name type="synonym">Thysanopoda norvegica</name>
    <dbReference type="NCBI Taxonomy" id="48144"/>
    <lineage>
        <taxon>Eukaryota</taxon>
        <taxon>Metazoa</taxon>
        <taxon>Ecdysozoa</taxon>
        <taxon>Arthropoda</taxon>
        <taxon>Crustacea</taxon>
        <taxon>Multicrustacea</taxon>
        <taxon>Malacostraca</taxon>
        <taxon>Eumalacostraca</taxon>
        <taxon>Eucarida</taxon>
        <taxon>Euphausiacea</taxon>
        <taxon>Euphausiidae</taxon>
        <taxon>Meganyctiphanes</taxon>
    </lineage>
</organism>
<dbReference type="InterPro" id="IPR019775">
    <property type="entry name" value="WD40_repeat_CS"/>
</dbReference>
<reference evidence="11 12" key="1">
    <citation type="submission" date="2024-05" db="EMBL/GenBank/DDBJ databases">
        <authorList>
            <person name="Wallberg A."/>
        </authorList>
    </citation>
    <scope>NUCLEOTIDE SEQUENCE [LARGE SCALE GENOMIC DNA]</scope>
</reference>
<feature type="repeat" description="WD" evidence="8">
    <location>
        <begin position="85"/>
        <end position="126"/>
    </location>
</feature>
<feature type="domain" description="Katanin p80 subunit C-terminal" evidence="10">
    <location>
        <begin position="761"/>
        <end position="919"/>
    </location>
</feature>
<evidence type="ECO:0000256" key="6">
    <source>
        <dbReference type="ARBA" id="ARBA00023212"/>
    </source>
</evidence>
<dbReference type="InterPro" id="IPR020472">
    <property type="entry name" value="WD40_PAC1"/>
</dbReference>
<evidence type="ECO:0000256" key="7">
    <source>
        <dbReference type="HAMAP-Rule" id="MF_03022"/>
    </source>
</evidence>
<dbReference type="PROSITE" id="PS50082">
    <property type="entry name" value="WD_REPEATS_2"/>
    <property type="match status" value="5"/>
</dbReference>
<dbReference type="CDD" id="cd00200">
    <property type="entry name" value="WD40"/>
    <property type="match status" value="1"/>
</dbReference>
<dbReference type="GO" id="GO:0005737">
    <property type="term" value="C:cytoplasm"/>
    <property type="evidence" value="ECO:0007669"/>
    <property type="project" value="UniProtKB-SubCell"/>
</dbReference>
<keyword evidence="2 7" id="KW-0963">Cytoplasm</keyword>
<evidence type="ECO:0000256" key="4">
    <source>
        <dbReference type="ARBA" id="ARBA00022701"/>
    </source>
</evidence>
<dbReference type="InterPro" id="IPR026962">
    <property type="entry name" value="KTNB1"/>
</dbReference>
<feature type="region of interest" description="Disordered" evidence="9">
    <location>
        <begin position="367"/>
        <end position="386"/>
    </location>
</feature>
<keyword evidence="5" id="KW-0677">Repeat</keyword>
<dbReference type="PANTHER" id="PTHR19845:SF0">
    <property type="entry name" value="KATANIN P80 WD40 REPEAT-CONTAINING SUBUNIT B1"/>
    <property type="match status" value="1"/>
</dbReference>
<feature type="compositionally biased region" description="Polar residues" evidence="9">
    <location>
        <begin position="661"/>
        <end position="672"/>
    </location>
</feature>
<dbReference type="Gene3D" id="2.130.10.10">
    <property type="entry name" value="YVTN repeat-like/Quinoprotein amine dehydrogenase"/>
    <property type="match status" value="1"/>
</dbReference>
<dbReference type="GO" id="GO:0005813">
    <property type="term" value="C:centrosome"/>
    <property type="evidence" value="ECO:0007669"/>
    <property type="project" value="UniProtKB-SubCell"/>
</dbReference>
<feature type="compositionally biased region" description="Low complexity" evidence="9">
    <location>
        <begin position="561"/>
        <end position="572"/>
    </location>
</feature>
<dbReference type="PROSITE" id="PS00678">
    <property type="entry name" value="WD_REPEATS_1"/>
    <property type="match status" value="3"/>
</dbReference>
<dbReference type="GO" id="GO:0008017">
    <property type="term" value="F:microtubule binding"/>
    <property type="evidence" value="ECO:0007669"/>
    <property type="project" value="UniProtKB-UniRule"/>
</dbReference>
<evidence type="ECO:0000256" key="3">
    <source>
        <dbReference type="ARBA" id="ARBA00022574"/>
    </source>
</evidence>
<keyword evidence="7" id="KW-0132">Cell division</keyword>
<protein>
    <recommendedName>
        <fullName evidence="7">Katanin p80 WD40 repeat-containing subunit B1</fullName>
        <shortName evidence="7">Katanin p80 subunit B1</shortName>
    </recommendedName>
    <alternativeName>
        <fullName evidence="7">p80 katanin</fullName>
    </alternativeName>
</protein>
<accession>A0AAV2PUU7</accession>
<comment type="function">
    <text evidence="7">Participates in a complex which severs microtubules in an ATP-dependent manner. May act to target the enzymatic subunit of this complex to sites of action such as the centrosome. Microtubule severing may promote rapid reorganization of cellular microtubule arrays and the release of microtubules from the centrosome following nucleation.</text>
</comment>
<dbReference type="InterPro" id="IPR036322">
    <property type="entry name" value="WD40_repeat_dom_sf"/>
</dbReference>
<dbReference type="PRINTS" id="PR00320">
    <property type="entry name" value="GPROTEINBRPT"/>
</dbReference>
<feature type="compositionally biased region" description="Acidic residues" evidence="9">
    <location>
        <begin position="374"/>
        <end position="386"/>
    </location>
</feature>
<dbReference type="AlphaFoldDB" id="A0AAV2PUU7"/>
<evidence type="ECO:0000256" key="9">
    <source>
        <dbReference type="SAM" id="MobiDB-lite"/>
    </source>
</evidence>
<evidence type="ECO:0000313" key="11">
    <source>
        <dbReference type="EMBL" id="CAL4065080.1"/>
    </source>
</evidence>
<dbReference type="GO" id="GO:0051301">
    <property type="term" value="P:cell division"/>
    <property type="evidence" value="ECO:0007669"/>
    <property type="project" value="UniProtKB-KW"/>
</dbReference>
<keyword evidence="6 7" id="KW-0206">Cytoskeleton</keyword>
<proteinExistence type="inferred from homology"/>
<dbReference type="GO" id="GO:0051013">
    <property type="term" value="P:microtubule severing"/>
    <property type="evidence" value="ECO:0007669"/>
    <property type="project" value="UniProtKB-UniRule"/>
</dbReference>
<dbReference type="GO" id="GO:0007019">
    <property type="term" value="P:microtubule depolymerization"/>
    <property type="evidence" value="ECO:0007669"/>
    <property type="project" value="TreeGrafter"/>
</dbReference>
<dbReference type="SMART" id="SM00320">
    <property type="entry name" value="WD40"/>
    <property type="match status" value="6"/>
</dbReference>
<feature type="repeat" description="WD" evidence="8">
    <location>
        <begin position="127"/>
        <end position="168"/>
    </location>
</feature>
<feature type="compositionally biased region" description="Basic and acidic residues" evidence="9">
    <location>
        <begin position="1"/>
        <end position="16"/>
    </location>
</feature>
<dbReference type="InterPro" id="IPR028021">
    <property type="entry name" value="Katanin_C-terminal"/>
</dbReference>
<dbReference type="InterPro" id="IPR015943">
    <property type="entry name" value="WD40/YVTN_repeat-like_dom_sf"/>
</dbReference>
<dbReference type="SUPFAM" id="SSF50978">
    <property type="entry name" value="WD40 repeat-like"/>
    <property type="match status" value="1"/>
</dbReference>
<keyword evidence="7" id="KW-0131">Cell cycle</keyword>
<feature type="compositionally biased region" description="Polar residues" evidence="9">
    <location>
        <begin position="630"/>
        <end position="642"/>
    </location>
</feature>
<sequence>MDRRSRSPLKKPESKRRPVSVNRRRRTSIDEGRQVTHAFKEFVAHGANVNCLALGHKSGRVLVTGGDDRKVNLWAVGKPNCILSLSGHTTPVECVRFGGSEELVCAGSLSGALKIWDLEATKIVRTLTGHKANIRCIDFHPYGDFIGTGSLDTNIKLWDIRRKGCIFTYKGHNLTVNSLKFSPDGQWIASAGEDCNLKLWDLRAGKMLTEFASHTGPVSDVEFHPHEFLLASASHDRTVNFWDLEKFSLVSSTDADTGPIRTIAFHPDGDCVYAGSPDVLKVYGWEPARTFDTVAMGWGKIQDIAIAQNQLIGAGFHGVHVSLYVVDLKRVQPFGGPQQDVPSTFRYGAAVRKSFIKDKNSGKINAAAMKTEEASDTGGEEPQEEDLNAEVTNLNDLNNIKDPYTVFGTRRELQRTPPLPEAKPPPIMSSNNNDPMVPQVMTSPDYIRPEALRANPPLNPPKPTTPESSRKAYNTQSQLPRPVGTPREPVTPRYDNGNPPSTPPSHTNSFPSLYERRGSTHEQPTYQSPHRDYSLSGSSSPNLSQPYRARAVSESRNPRETTNTSSDADNTTRYQIRHSPSEPHLVRQSSSPGPPGPLGPTGPPGVPHLSSPAYHDSAPSLPHLARPDVTNLSRSQASSKPDLTSHSKPLDRPALVRHTPNRQQMGSQNSEGSYRGPPKSISPEIHYMGTPKEPPDYDGGSMMHHEYNSPYIPTDKGTLNFEDFLPNKMSTLGIGGHGSNGMTGIAGTEMSEQEVLSSIMRGHTSMMSVISSRTRGLQVTHKLWQTKDLRTAVEHALNTGDQALLVDLLGIITLRPSIWNLDLLQLLLPPVQLLLQSKYEMYVTGGCSALKLMIKNFSPMIKSNMQGPIHSVGVDISREERYNKCIECYNHMMSIRAFLLKRQTVQGKLGHMYRELVILMQTFE</sequence>
<dbReference type="HAMAP" id="MF_03022">
    <property type="entry name" value="Katanin_p80_B1"/>
    <property type="match status" value="1"/>
</dbReference>
<dbReference type="Pfam" id="PF13925">
    <property type="entry name" value="Katanin_con80"/>
    <property type="match status" value="1"/>
</dbReference>
<dbReference type="EMBL" id="CAXKWB010001666">
    <property type="protein sequence ID" value="CAL4065080.1"/>
    <property type="molecule type" value="Genomic_DNA"/>
</dbReference>
<feature type="repeat" description="WD" evidence="8">
    <location>
        <begin position="169"/>
        <end position="210"/>
    </location>
</feature>
<feature type="compositionally biased region" description="Basic residues" evidence="9">
    <location>
        <begin position="17"/>
        <end position="26"/>
    </location>
</feature>
<dbReference type="FunFam" id="2.130.10.10:FF:000462">
    <property type="entry name" value="Katanin p80 WD40 repeat-containing subunit B1"/>
    <property type="match status" value="1"/>
</dbReference>
<keyword evidence="4 7" id="KW-0493">Microtubule</keyword>
<evidence type="ECO:0000259" key="10">
    <source>
        <dbReference type="Pfam" id="PF13925"/>
    </source>
</evidence>
<evidence type="ECO:0000256" key="1">
    <source>
        <dbReference type="ARBA" id="ARBA00004245"/>
    </source>
</evidence>
<feature type="repeat" description="WD" evidence="8">
    <location>
        <begin position="42"/>
        <end position="84"/>
    </location>
</feature>
<comment type="caution">
    <text evidence="11">The sequence shown here is derived from an EMBL/GenBank/DDBJ whole genome shotgun (WGS) entry which is preliminary data.</text>
</comment>
<evidence type="ECO:0000256" key="2">
    <source>
        <dbReference type="ARBA" id="ARBA00022490"/>
    </source>
</evidence>
<dbReference type="InterPro" id="IPR001680">
    <property type="entry name" value="WD40_rpt"/>
</dbReference>
<comment type="subcellular location">
    <subcellularLocation>
        <location evidence="1 7">Cytoplasm</location>
        <location evidence="1 7">Cytoskeleton</location>
    </subcellularLocation>
    <subcellularLocation>
        <location evidence="7">Cytoplasm</location>
    </subcellularLocation>
    <subcellularLocation>
        <location evidence="7">Cytoplasm</location>
        <location evidence="7">Cytoskeleton</location>
        <location evidence="7">Microtubule organizing center</location>
        <location evidence="7">Centrosome</location>
    </subcellularLocation>
    <subcellularLocation>
        <location evidence="7">Cytoplasm</location>
        <location evidence="7">Cytoskeleton</location>
        <location evidence="7">Spindle pole</location>
    </subcellularLocation>
    <subcellularLocation>
        <location evidence="7">Cytoplasm</location>
        <location evidence="7">Cytoskeleton</location>
        <location evidence="7">Spindle</location>
    </subcellularLocation>
    <text evidence="7">Predominantly cytoplasmic. Localized to the interphase centrosome and mitotic spindle poles.</text>
</comment>
<dbReference type="PANTHER" id="PTHR19845">
    <property type="entry name" value="KATANIN P80 SUBUNIT"/>
    <property type="match status" value="1"/>
</dbReference>
<dbReference type="GO" id="GO:0000922">
    <property type="term" value="C:spindle pole"/>
    <property type="evidence" value="ECO:0007669"/>
    <property type="project" value="UniProtKB-SubCell"/>
</dbReference>